<protein>
    <submittedName>
        <fullName evidence="2">Uncharacterized protein</fullName>
    </submittedName>
</protein>
<feature type="region of interest" description="Disordered" evidence="1">
    <location>
        <begin position="70"/>
        <end position="111"/>
    </location>
</feature>
<evidence type="ECO:0000313" key="2">
    <source>
        <dbReference type="EMBL" id="SSA46171.1"/>
    </source>
</evidence>
<feature type="compositionally biased region" description="Low complexity" evidence="1">
    <location>
        <begin position="102"/>
        <end position="111"/>
    </location>
</feature>
<organism evidence="2 3">
    <name type="scientific">Georgenia satyanarayanai</name>
    <dbReference type="NCBI Taxonomy" id="860221"/>
    <lineage>
        <taxon>Bacteria</taxon>
        <taxon>Bacillati</taxon>
        <taxon>Actinomycetota</taxon>
        <taxon>Actinomycetes</taxon>
        <taxon>Micrococcales</taxon>
        <taxon>Bogoriellaceae</taxon>
        <taxon>Georgenia</taxon>
    </lineage>
</organism>
<proteinExistence type="predicted"/>
<keyword evidence="3" id="KW-1185">Reference proteome</keyword>
<name>A0A2Y9ANX7_9MICO</name>
<dbReference type="AlphaFoldDB" id="A0A2Y9ANX7"/>
<sequence length="269" mass="28077">MSFVPSPASVVHLPACAVAIWRRRPNLAPQATAAGTLECMLAITSPSSRSLWFPLVATALALTGCSSSVTPPEVDTTTGSGVPTVTLDQPRPATPTVDPVDGDAATSEATDADSALVERFVAFSLDPDAASTSELGLASEGAQLGLGDRLLTELPVASAPDPAAWEIPEDVFRGRVGPFSAIDVMAREVAGSDGDPSVADESGLIVTFGDHPHCVSPPVPAPPEMNEMRRVSVQPSPNRMQSCLDWFTIDFFVDSDGLVAAITLDLWEP</sequence>
<dbReference type="Proteomes" id="UP000250222">
    <property type="component" value="Unassembled WGS sequence"/>
</dbReference>
<evidence type="ECO:0000313" key="3">
    <source>
        <dbReference type="Proteomes" id="UP000250222"/>
    </source>
</evidence>
<gene>
    <name evidence="2" type="ORF">SAMN05216184_115101</name>
</gene>
<reference evidence="2 3" key="1">
    <citation type="submission" date="2016-10" db="EMBL/GenBank/DDBJ databases">
        <authorList>
            <person name="Cai Z."/>
        </authorList>
    </citation>
    <scope>NUCLEOTIDE SEQUENCE [LARGE SCALE GENOMIC DNA]</scope>
    <source>
        <strain evidence="2 3">CGMCC 1.10826</strain>
    </source>
</reference>
<accession>A0A2Y9ANX7</accession>
<feature type="compositionally biased region" description="Polar residues" evidence="1">
    <location>
        <begin position="70"/>
        <end position="87"/>
    </location>
</feature>
<dbReference type="EMBL" id="UETB01000015">
    <property type="protein sequence ID" value="SSA46171.1"/>
    <property type="molecule type" value="Genomic_DNA"/>
</dbReference>
<evidence type="ECO:0000256" key="1">
    <source>
        <dbReference type="SAM" id="MobiDB-lite"/>
    </source>
</evidence>